<proteinExistence type="predicted"/>
<dbReference type="Proteomes" id="UP000074108">
    <property type="component" value="Unassembled WGS sequence"/>
</dbReference>
<dbReference type="RefSeq" id="WP_059351801.1">
    <property type="nucleotide sequence ID" value="NZ_LDYG01000048.1"/>
</dbReference>
<dbReference type="EMBL" id="LDYG01000048">
    <property type="protein sequence ID" value="KUP04714.1"/>
    <property type="molecule type" value="Genomic_DNA"/>
</dbReference>
<protein>
    <submittedName>
        <fullName evidence="1">Uncharacterized protein</fullName>
    </submittedName>
</protein>
<evidence type="ECO:0000313" key="1">
    <source>
        <dbReference type="EMBL" id="KUP04714.1"/>
    </source>
</evidence>
<evidence type="ECO:0000313" key="2">
    <source>
        <dbReference type="Proteomes" id="UP000074108"/>
    </source>
</evidence>
<keyword evidence="2" id="KW-1185">Reference proteome</keyword>
<reference evidence="1 2" key="1">
    <citation type="journal article" date="2016" name="Front. Microbiol.">
        <title>Microevolution Analysis of Bacillus coahuilensis Unveils Differences in Phosphorus Acquisition Strategies and Their Regulation.</title>
        <authorList>
            <person name="Gomez-Lunar Z."/>
            <person name="Hernandez-Gonzalez I."/>
            <person name="Rodriguez-Torres M.D."/>
            <person name="Souza V."/>
            <person name="Olmedo-Alvarez G."/>
        </authorList>
    </citation>
    <scope>NUCLEOTIDE SEQUENCE [LARGE SCALE GENOMIC DNA]</scope>
    <source>
        <strain evidence="2">p1.1.43</strain>
    </source>
</reference>
<name>A0A147K562_9BACI</name>
<organism evidence="1 2">
    <name type="scientific">Bacillus coahuilensis p1.1.43</name>
    <dbReference type="NCBI Taxonomy" id="1150625"/>
    <lineage>
        <taxon>Bacteria</taxon>
        <taxon>Bacillati</taxon>
        <taxon>Bacillota</taxon>
        <taxon>Bacilli</taxon>
        <taxon>Bacillales</taxon>
        <taxon>Bacillaceae</taxon>
        <taxon>Bacillus</taxon>
    </lineage>
</organism>
<comment type="caution">
    <text evidence="1">The sequence shown here is derived from an EMBL/GenBank/DDBJ whole genome shotgun (WGS) entry which is preliminary data.</text>
</comment>
<dbReference type="PATRIC" id="fig|1150625.3.peg.3098"/>
<dbReference type="AlphaFoldDB" id="A0A147K562"/>
<dbReference type="OrthoDB" id="3344268at2"/>
<sequence>MNQEQLKKLVESQIESFTSKISVSVIKAKTHHSIMITGIENEATMIRCIATYMVALIATAIEANLQVRADLIEYTQIGKEELIESVIDTIGESNELNQDFKEDERNPWLAEALIHLLLFVSNKVNNIHPVGEVLAVGLVHDDPKDKGLDLTAIYQSGTLGLTIGECKAYKTNPNKAISNAMKFFDGVDSNKKTGKRIRTQVQILRRFLPEELSSSATHGFWKNERCFLTYTGI</sequence>
<accession>A0A147K562</accession>
<gene>
    <name evidence="1" type="ORF">Q75_14805</name>
</gene>